<dbReference type="EMBL" id="JAOYOD010000001">
    <property type="protein sequence ID" value="MCV9385332.1"/>
    <property type="molecule type" value="Genomic_DNA"/>
</dbReference>
<feature type="domain" description="Glycosyl hydrolase-like 10" evidence="2">
    <location>
        <begin position="91"/>
        <end position="312"/>
    </location>
</feature>
<comment type="caution">
    <text evidence="3">The sequence shown here is derived from an EMBL/GenBank/DDBJ whole genome shotgun (WGS) entry which is preliminary data.</text>
</comment>
<proteinExistence type="predicted"/>
<dbReference type="Pfam" id="PF02638">
    <property type="entry name" value="GHL10"/>
    <property type="match status" value="1"/>
</dbReference>
<evidence type="ECO:0000313" key="3">
    <source>
        <dbReference type="EMBL" id="MCV9385332.1"/>
    </source>
</evidence>
<evidence type="ECO:0000313" key="4">
    <source>
        <dbReference type="Proteomes" id="UP001300692"/>
    </source>
</evidence>
<accession>A0ABT3CNW0</accession>
<keyword evidence="4" id="KW-1185">Reference proteome</keyword>
<keyword evidence="1" id="KW-0732">Signal</keyword>
<reference evidence="3 4" key="1">
    <citation type="submission" date="2022-10" db="EMBL/GenBank/DDBJ databases">
        <title>Comparative genomics and taxonomic characterization of three novel marine species of genus Reichenbachiella exhibiting antioxidant and polysaccharide degradation activities.</title>
        <authorList>
            <person name="Muhammad N."/>
            <person name="Lee Y.-J."/>
            <person name="Ko J."/>
            <person name="Kim S.-G."/>
        </authorList>
    </citation>
    <scope>NUCLEOTIDE SEQUENCE [LARGE SCALE GENOMIC DNA]</scope>
    <source>
        <strain evidence="3 4">ABR2-5</strain>
    </source>
</reference>
<dbReference type="Gene3D" id="3.20.20.80">
    <property type="entry name" value="Glycosidases"/>
    <property type="match status" value="1"/>
</dbReference>
<dbReference type="SUPFAM" id="SSF51445">
    <property type="entry name" value="(Trans)glycosidases"/>
    <property type="match status" value="1"/>
</dbReference>
<protein>
    <submittedName>
        <fullName evidence="3">Family 10 glycosylhydrolase</fullName>
    </submittedName>
</protein>
<dbReference type="InterPro" id="IPR003790">
    <property type="entry name" value="GHL10"/>
</dbReference>
<organism evidence="3 4">
    <name type="scientific">Reichenbachiella ulvae</name>
    <dbReference type="NCBI Taxonomy" id="2980104"/>
    <lineage>
        <taxon>Bacteria</taxon>
        <taxon>Pseudomonadati</taxon>
        <taxon>Bacteroidota</taxon>
        <taxon>Cytophagia</taxon>
        <taxon>Cytophagales</taxon>
        <taxon>Reichenbachiellaceae</taxon>
        <taxon>Reichenbachiella</taxon>
    </lineage>
</organism>
<dbReference type="InterPro" id="IPR017853">
    <property type="entry name" value="GH"/>
</dbReference>
<gene>
    <name evidence="3" type="ORF">N7U62_01585</name>
</gene>
<name>A0ABT3CNW0_9BACT</name>
<dbReference type="PANTHER" id="PTHR43405">
    <property type="entry name" value="GLYCOSYL HYDROLASE DIGH"/>
    <property type="match status" value="1"/>
</dbReference>
<sequence>MDKRKFIKQLAKGTVGLASSSWLIEACMPASKQVSESPVDADLKNWSWATPNHEWKLDDWKKRLTQAKESGIDAILLEVYNGDHAYFDTDRLDVEEDLLGQVLPICQDLGLEFHAWMWTMPCNNKKIVSEHPDWYAVNGLGQSAATHPAYVDYYKFLDPCNPEAQNFIRENVHSLAQIKEIDGVHLDYVRLPDVILAEALQPKYNIVQDREYPEYDYSYSEICRQSFKEQTGIDPLTDLEDPSAHSEWRQFRYDSVSNLVNGILLPEAKKFDKKVTAAVFPNWKNVRQEWHTWDLDAFLPMLYHNFYNKDIDFVRHHVEAALGRMEKKKPVYGGVFVPSLSPEELAKTYELSIQGGGKGISTFALGSMTDDHFAALKKVVKASKS</sequence>
<dbReference type="InterPro" id="IPR052177">
    <property type="entry name" value="Divisome_Glycosyl_Hydrolase"/>
</dbReference>
<evidence type="ECO:0000259" key="2">
    <source>
        <dbReference type="Pfam" id="PF02638"/>
    </source>
</evidence>
<dbReference type="RefSeq" id="WP_264136123.1">
    <property type="nucleotide sequence ID" value="NZ_JAOYOD010000001.1"/>
</dbReference>
<dbReference type="PANTHER" id="PTHR43405:SF1">
    <property type="entry name" value="GLYCOSYL HYDROLASE DIGH"/>
    <property type="match status" value="1"/>
</dbReference>
<evidence type="ECO:0000256" key="1">
    <source>
        <dbReference type="ARBA" id="ARBA00022729"/>
    </source>
</evidence>
<dbReference type="Proteomes" id="UP001300692">
    <property type="component" value="Unassembled WGS sequence"/>
</dbReference>